<dbReference type="OrthoDB" id="1663583at2"/>
<dbReference type="EMBL" id="QVEP01000003">
    <property type="protein sequence ID" value="RGB81907.1"/>
    <property type="molecule type" value="Genomic_DNA"/>
</dbReference>
<keyword evidence="4" id="KW-1185">Reference proteome</keyword>
<proteinExistence type="predicted"/>
<evidence type="ECO:0000313" key="2">
    <source>
        <dbReference type="EMBL" id="RGC48898.1"/>
    </source>
</evidence>
<evidence type="ECO:0000313" key="4">
    <source>
        <dbReference type="Proteomes" id="UP000261231"/>
    </source>
</evidence>
<dbReference type="Proteomes" id="UP000261231">
    <property type="component" value="Unassembled WGS sequence"/>
</dbReference>
<name>A0A3E2XN61_9FIRM</name>
<dbReference type="EMBL" id="QVFD01000004">
    <property type="protein sequence ID" value="RGC48898.1"/>
    <property type="molecule type" value="Genomic_DNA"/>
</dbReference>
<comment type="caution">
    <text evidence="2">The sequence shown here is derived from an EMBL/GenBank/DDBJ whole genome shotgun (WGS) entry which is preliminary data.</text>
</comment>
<reference evidence="3 4" key="1">
    <citation type="submission" date="2018-08" db="EMBL/GenBank/DDBJ databases">
        <title>A genome reference for cultivated species of the human gut microbiota.</title>
        <authorList>
            <person name="Zou Y."/>
            <person name="Xue W."/>
            <person name="Luo G."/>
        </authorList>
    </citation>
    <scope>NUCLEOTIDE SEQUENCE [LARGE SCALE GENOMIC DNA]</scope>
    <source>
        <strain evidence="1 3">AF45-17</strain>
        <strain evidence="2 4">AM28-39</strain>
    </source>
</reference>
<sequence>MICSAQVHRESFFEVYRPLIINIEAQKNEPNEYDILNRAIFYVSRMISSQKDFKPGYYKKDSGNDE</sequence>
<dbReference type="Proteomes" id="UP000260773">
    <property type="component" value="Unassembled WGS sequence"/>
</dbReference>
<evidence type="ECO:0000313" key="1">
    <source>
        <dbReference type="EMBL" id="RGB81907.1"/>
    </source>
</evidence>
<gene>
    <name evidence="1" type="ORF">DW070_01685</name>
    <name evidence="2" type="ORF">DW747_06415</name>
</gene>
<accession>A0A3E2XN61</accession>
<organism evidence="2 4">
    <name type="scientific">Coprococcus catus</name>
    <dbReference type="NCBI Taxonomy" id="116085"/>
    <lineage>
        <taxon>Bacteria</taxon>
        <taxon>Bacillati</taxon>
        <taxon>Bacillota</taxon>
        <taxon>Clostridia</taxon>
        <taxon>Lachnospirales</taxon>
        <taxon>Lachnospiraceae</taxon>
        <taxon>Coprococcus</taxon>
    </lineage>
</organism>
<dbReference type="AlphaFoldDB" id="A0A3E2XN61"/>
<evidence type="ECO:0000313" key="3">
    <source>
        <dbReference type="Proteomes" id="UP000260773"/>
    </source>
</evidence>
<protein>
    <submittedName>
        <fullName evidence="2">Uncharacterized protein</fullName>
    </submittedName>
</protein>